<evidence type="ECO:0000313" key="1">
    <source>
        <dbReference type="EMBL" id="GJD42468.1"/>
    </source>
</evidence>
<comment type="caution">
    <text evidence="1">The sequence shown here is derived from an EMBL/GenBank/DDBJ whole genome shotgun (WGS) entry which is preliminary data.</text>
</comment>
<evidence type="ECO:0000313" key="2">
    <source>
        <dbReference type="Proteomes" id="UP001055117"/>
    </source>
</evidence>
<dbReference type="Proteomes" id="UP001055117">
    <property type="component" value="Unassembled WGS sequence"/>
</dbReference>
<keyword evidence="2" id="KW-1185">Reference proteome</keyword>
<protein>
    <recommendedName>
        <fullName evidence="3">Flagellar basal-body/hook protein C-terminal domain-containing protein</fullName>
    </recommendedName>
</protein>
<name>A0ABQ4QB73_9HYPH</name>
<dbReference type="EMBL" id="BPQG01000004">
    <property type="protein sequence ID" value="GJD42468.1"/>
    <property type="molecule type" value="Genomic_DNA"/>
</dbReference>
<sequence>MISATSISSAGLVAASQRFASSATQVAEIGTSLPSATQVDLSSTAVRMIEDKASFAANAAVVRASDAMERKLLDIRV</sequence>
<organism evidence="1 2">
    <name type="scientific">Methylobacterium cerastii</name>
    <dbReference type="NCBI Taxonomy" id="932741"/>
    <lineage>
        <taxon>Bacteria</taxon>
        <taxon>Pseudomonadati</taxon>
        <taxon>Pseudomonadota</taxon>
        <taxon>Alphaproteobacteria</taxon>
        <taxon>Hyphomicrobiales</taxon>
        <taxon>Methylobacteriaceae</taxon>
        <taxon>Methylobacterium</taxon>
    </lineage>
</organism>
<dbReference type="RefSeq" id="WP_147750363.1">
    <property type="nucleotide sequence ID" value="NZ_BPQG01000004.1"/>
</dbReference>
<reference evidence="1 2" key="1">
    <citation type="journal article" date="2021" name="Front. Microbiol.">
        <title>Comprehensive Comparative Genomics and Phenotyping of Methylobacterium Species.</title>
        <authorList>
            <person name="Alessa O."/>
            <person name="Ogura Y."/>
            <person name="Fujitani Y."/>
            <person name="Takami H."/>
            <person name="Hayashi T."/>
            <person name="Sahin N."/>
            <person name="Tani A."/>
        </authorList>
    </citation>
    <scope>NUCLEOTIDE SEQUENCE [LARGE SCALE GENOMIC DNA]</scope>
    <source>
        <strain evidence="1 2">DSM 23679</strain>
    </source>
</reference>
<gene>
    <name evidence="1" type="ORF">AFCDBAGC_0305</name>
</gene>
<evidence type="ECO:0008006" key="3">
    <source>
        <dbReference type="Google" id="ProtNLM"/>
    </source>
</evidence>
<accession>A0ABQ4QB73</accession>
<proteinExistence type="predicted"/>